<evidence type="ECO:0000313" key="12">
    <source>
        <dbReference type="EMBL" id="USR40810.1"/>
    </source>
</evidence>
<evidence type="ECO:0000259" key="11">
    <source>
        <dbReference type="Pfam" id="PF12019"/>
    </source>
</evidence>
<dbReference type="InterPro" id="IPR022346">
    <property type="entry name" value="T2SS_GspH"/>
</dbReference>
<dbReference type="GeneID" id="300080316"/>
<dbReference type="Pfam" id="PF12019">
    <property type="entry name" value="GspH"/>
    <property type="match status" value="1"/>
</dbReference>
<name>A0ABY5AAD3_9GAMM</name>
<dbReference type="SUPFAM" id="SSF54523">
    <property type="entry name" value="Pili subunits"/>
    <property type="match status" value="1"/>
</dbReference>
<evidence type="ECO:0000256" key="5">
    <source>
        <dbReference type="ARBA" id="ARBA00022519"/>
    </source>
</evidence>
<dbReference type="Gene3D" id="3.55.40.10">
    <property type="entry name" value="minor pseudopilin epsh domain"/>
    <property type="match status" value="1"/>
</dbReference>
<keyword evidence="13" id="KW-1185">Reference proteome</keyword>
<evidence type="ECO:0000256" key="2">
    <source>
        <dbReference type="ARBA" id="ARBA00021549"/>
    </source>
</evidence>
<accession>A0ABY5AAD3</accession>
<organism evidence="12 13">
    <name type="scientific">Ectopseudomonas hydrolytica</name>
    <dbReference type="NCBI Taxonomy" id="2493633"/>
    <lineage>
        <taxon>Bacteria</taxon>
        <taxon>Pseudomonadati</taxon>
        <taxon>Pseudomonadota</taxon>
        <taxon>Gammaproteobacteria</taxon>
        <taxon>Pseudomonadales</taxon>
        <taxon>Pseudomonadaceae</taxon>
        <taxon>Ectopseudomonas</taxon>
    </lineage>
</organism>
<evidence type="ECO:0000256" key="1">
    <source>
        <dbReference type="ARBA" id="ARBA00004377"/>
    </source>
</evidence>
<dbReference type="InterPro" id="IPR045584">
    <property type="entry name" value="Pilin-like"/>
</dbReference>
<keyword evidence="4" id="KW-0488">Methylation</keyword>
<gene>
    <name evidence="12" type="ORF">L1F06_005035</name>
</gene>
<feature type="domain" description="General secretion pathway GspH" evidence="11">
    <location>
        <begin position="43"/>
        <end position="156"/>
    </location>
</feature>
<keyword evidence="8" id="KW-0472">Membrane</keyword>
<protein>
    <recommendedName>
        <fullName evidence="2">Type II secretion system protein H</fullName>
    </recommendedName>
    <alternativeName>
        <fullName evidence="10">General secretion pathway protein H</fullName>
    </alternativeName>
</protein>
<evidence type="ECO:0000256" key="3">
    <source>
        <dbReference type="ARBA" id="ARBA00022475"/>
    </source>
</evidence>
<dbReference type="RefSeq" id="WP_129483941.1">
    <property type="nucleotide sequence ID" value="NZ_CP099397.1"/>
</dbReference>
<proteinExistence type="inferred from homology"/>
<evidence type="ECO:0000256" key="6">
    <source>
        <dbReference type="ARBA" id="ARBA00022692"/>
    </source>
</evidence>
<keyword evidence="3" id="KW-1003">Cell membrane</keyword>
<evidence type="ECO:0000256" key="7">
    <source>
        <dbReference type="ARBA" id="ARBA00022989"/>
    </source>
</evidence>
<keyword evidence="6" id="KW-0812">Transmembrane</keyword>
<evidence type="ECO:0000256" key="9">
    <source>
        <dbReference type="ARBA" id="ARBA00025772"/>
    </source>
</evidence>
<comment type="subcellular location">
    <subcellularLocation>
        <location evidence="1">Cell inner membrane</location>
        <topology evidence="1">Single-pass membrane protein</topology>
    </subcellularLocation>
</comment>
<dbReference type="Proteomes" id="UP001054897">
    <property type="component" value="Chromosome"/>
</dbReference>
<evidence type="ECO:0000256" key="10">
    <source>
        <dbReference type="ARBA" id="ARBA00030775"/>
    </source>
</evidence>
<evidence type="ECO:0000256" key="8">
    <source>
        <dbReference type="ARBA" id="ARBA00023136"/>
    </source>
</evidence>
<keyword evidence="5" id="KW-0997">Cell inner membrane</keyword>
<dbReference type="EMBL" id="CP099397">
    <property type="protein sequence ID" value="USR40810.1"/>
    <property type="molecule type" value="Genomic_DNA"/>
</dbReference>
<sequence length="169" mass="19125">MSRKIYGRTLLELISTLAMLLVLISIALPNLRQQIENNERTQAVNQLLSLLHHTRSNAVYTRRVVTLCQGESRCSESTIWRGTLLIFVDHNANGQRDIGDELLYQTQIAEGLSWHWNRNKSHIQFEADGTTRALNGTFTLCKRGAPQRQVVIALSGRVRNQPPARGAYC</sequence>
<comment type="similarity">
    <text evidence="9">Belongs to the GSP H family.</text>
</comment>
<evidence type="ECO:0000256" key="4">
    <source>
        <dbReference type="ARBA" id="ARBA00022481"/>
    </source>
</evidence>
<keyword evidence="7" id="KW-1133">Transmembrane helix</keyword>
<reference evidence="12" key="1">
    <citation type="submission" date="2022-06" db="EMBL/GenBank/DDBJ databases">
        <title>Complete genome of Pseudomonas hydrolytica DSWY01T.</title>
        <authorList>
            <person name="Jung J."/>
            <person name="Jeon C.O."/>
        </authorList>
    </citation>
    <scope>NUCLEOTIDE SEQUENCE</scope>
    <source>
        <strain evidence="12">DSWY01</strain>
    </source>
</reference>
<evidence type="ECO:0000313" key="13">
    <source>
        <dbReference type="Proteomes" id="UP001054897"/>
    </source>
</evidence>